<evidence type="ECO:0000256" key="2">
    <source>
        <dbReference type="ARBA" id="ARBA00022692"/>
    </source>
</evidence>
<sequence length="366" mass="37357">MAFGWRSVTAEWPLLIPPVSVAVLGVTWGRDIGTVLALVVAVVLVGAVLAAVHHAEVVAHRVGEPFGSLILAVAVTVIEVGLIVTLMISGGPATASLARDTVFAAVMLTVNGIMGLSLFVGSRRYGVALFNAEGTGAALATVASLATLSLVLPTFTTSRPGPEFSSAQLIFAAVASLVLYGMFVLTQTGPHRHFFLPVIADEPVDADGRNAAPPTGRMAGTSLALLVLALCAVVGLAKVESPAIEDAVEDAGLPQSIVGVVIALLVLLPETLAAVRAAQRNRIQISLNLALGSAMASIGLTIPAIAVASIWLDGPLLLGLGPTQVVLLAITVVVGMLTVVPGRATRLQGGVHLVLLAAYVFLSVNP</sequence>
<evidence type="ECO:0000256" key="5">
    <source>
        <dbReference type="SAM" id="Phobius"/>
    </source>
</evidence>
<feature type="domain" description="Sodium/calcium exchanger membrane region" evidence="6">
    <location>
        <begin position="222"/>
        <end position="363"/>
    </location>
</feature>
<evidence type="ECO:0000256" key="4">
    <source>
        <dbReference type="ARBA" id="ARBA00023136"/>
    </source>
</evidence>
<gene>
    <name evidence="7" type="ORF">EP51_02915</name>
</gene>
<dbReference type="GO" id="GO:0015386">
    <property type="term" value="F:potassium:proton antiporter activity"/>
    <property type="evidence" value="ECO:0007669"/>
    <property type="project" value="TreeGrafter"/>
</dbReference>
<organism evidence="7 8">
    <name type="scientific">Rhodococcus opacus</name>
    <name type="common">Nocardia opaca</name>
    <dbReference type="NCBI Taxonomy" id="37919"/>
    <lineage>
        <taxon>Bacteria</taxon>
        <taxon>Bacillati</taxon>
        <taxon>Actinomycetota</taxon>
        <taxon>Actinomycetes</taxon>
        <taxon>Mycobacteriales</taxon>
        <taxon>Nocardiaceae</taxon>
        <taxon>Rhodococcus</taxon>
    </lineage>
</organism>
<feature type="transmembrane region" description="Helical" evidence="5">
    <location>
        <begin position="167"/>
        <end position="185"/>
    </location>
</feature>
<dbReference type="PANTHER" id="PTHR37958">
    <property type="entry name" value="SODIUM-POTASSIUM/PROTON ANTIPORTER CHAA"/>
    <property type="match status" value="1"/>
</dbReference>
<keyword evidence="2 5" id="KW-0812">Transmembrane</keyword>
<feature type="transmembrane region" description="Helical" evidence="5">
    <location>
        <begin position="101"/>
        <end position="122"/>
    </location>
</feature>
<feature type="transmembrane region" description="Helical" evidence="5">
    <location>
        <begin position="66"/>
        <end position="89"/>
    </location>
</feature>
<feature type="transmembrane region" description="Helical" evidence="5">
    <location>
        <begin position="257"/>
        <end position="275"/>
    </location>
</feature>
<feature type="transmembrane region" description="Helical" evidence="5">
    <location>
        <begin position="317"/>
        <end position="340"/>
    </location>
</feature>
<dbReference type="Pfam" id="PF01699">
    <property type="entry name" value="Na_Ca_ex"/>
    <property type="match status" value="2"/>
</dbReference>
<feature type="transmembrane region" description="Helical" evidence="5">
    <location>
        <begin position="218"/>
        <end position="237"/>
    </location>
</feature>
<feature type="transmembrane region" description="Helical" evidence="5">
    <location>
        <begin position="287"/>
        <end position="311"/>
    </location>
</feature>
<dbReference type="InterPro" id="IPR004837">
    <property type="entry name" value="NaCa_Exmemb"/>
</dbReference>
<feature type="domain" description="Sodium/calcium exchanger membrane region" evidence="6">
    <location>
        <begin position="34"/>
        <end position="188"/>
    </location>
</feature>
<protein>
    <submittedName>
        <fullName evidence="7">Ionic transporter y4hA</fullName>
    </submittedName>
</protein>
<feature type="transmembrane region" description="Helical" evidence="5">
    <location>
        <begin position="347"/>
        <end position="364"/>
    </location>
</feature>
<feature type="transmembrane region" description="Helical" evidence="5">
    <location>
        <begin position="35"/>
        <end position="54"/>
    </location>
</feature>
<dbReference type="AlphaFoldDB" id="A0A076EEP8"/>
<evidence type="ECO:0000313" key="8">
    <source>
        <dbReference type="Proteomes" id="UP000028488"/>
    </source>
</evidence>
<name>A0A076EEP8_RHOOP</name>
<keyword evidence="3 5" id="KW-1133">Transmembrane helix</keyword>
<accession>A0A076EEP8</accession>
<comment type="subcellular location">
    <subcellularLocation>
        <location evidence="1">Membrane</location>
        <topology evidence="1">Multi-pass membrane protein</topology>
    </subcellularLocation>
</comment>
<evidence type="ECO:0000256" key="1">
    <source>
        <dbReference type="ARBA" id="ARBA00004141"/>
    </source>
</evidence>
<dbReference type="GO" id="GO:0015385">
    <property type="term" value="F:sodium:proton antiporter activity"/>
    <property type="evidence" value="ECO:0007669"/>
    <property type="project" value="TreeGrafter"/>
</dbReference>
<dbReference type="PANTHER" id="PTHR37958:SF1">
    <property type="entry name" value="SODIUM-POTASSIUM_PROTON ANTIPORTER CHAA"/>
    <property type="match status" value="1"/>
</dbReference>
<dbReference type="RefSeq" id="WP_037233932.1">
    <property type="nucleotide sequence ID" value="NZ_CP008947.1"/>
</dbReference>
<evidence type="ECO:0000256" key="3">
    <source>
        <dbReference type="ARBA" id="ARBA00022989"/>
    </source>
</evidence>
<proteinExistence type="predicted"/>
<dbReference type="eggNOG" id="COG0387">
    <property type="taxonomic scope" value="Bacteria"/>
</dbReference>
<feature type="transmembrane region" description="Helical" evidence="5">
    <location>
        <begin position="134"/>
        <end position="155"/>
    </location>
</feature>
<dbReference type="Proteomes" id="UP000028488">
    <property type="component" value="Chromosome"/>
</dbReference>
<keyword evidence="4 5" id="KW-0472">Membrane</keyword>
<dbReference type="InterPro" id="IPR052946">
    <property type="entry name" value="Alkaline_pH_Ca-Antiporter"/>
</dbReference>
<dbReference type="GO" id="GO:0005886">
    <property type="term" value="C:plasma membrane"/>
    <property type="evidence" value="ECO:0007669"/>
    <property type="project" value="TreeGrafter"/>
</dbReference>
<reference evidence="7 8" key="1">
    <citation type="submission" date="2014-07" db="EMBL/GenBank/DDBJ databases">
        <title>Genome Sequence of Rhodococcus opacus Strain R7, a Biodegrader of Mono- and Polycyclic Aromatic Hydrocarbons.</title>
        <authorList>
            <person name="Di Gennaro P."/>
            <person name="Zampolli J."/>
            <person name="Presti I."/>
            <person name="Cappelletti M."/>
            <person name="D'Ursi P."/>
            <person name="Orro A."/>
            <person name="Mezzelani A."/>
            <person name="Milanesi L."/>
        </authorList>
    </citation>
    <scope>NUCLEOTIDE SEQUENCE [LARGE SCALE GENOMIC DNA]</scope>
    <source>
        <strain evidence="7 8">R7</strain>
    </source>
</reference>
<evidence type="ECO:0000313" key="7">
    <source>
        <dbReference type="EMBL" id="AII03617.1"/>
    </source>
</evidence>
<dbReference type="EMBL" id="CP008947">
    <property type="protein sequence ID" value="AII03617.1"/>
    <property type="molecule type" value="Genomic_DNA"/>
</dbReference>
<evidence type="ECO:0000259" key="6">
    <source>
        <dbReference type="Pfam" id="PF01699"/>
    </source>
</evidence>